<evidence type="ECO:0000313" key="2">
    <source>
        <dbReference type="Proteomes" id="UP000186817"/>
    </source>
</evidence>
<gene>
    <name evidence="1" type="ORF">AK812_SmicGene42165</name>
</gene>
<dbReference type="Proteomes" id="UP000186817">
    <property type="component" value="Unassembled WGS sequence"/>
</dbReference>
<comment type="caution">
    <text evidence="1">The sequence shown here is derived from an EMBL/GenBank/DDBJ whole genome shotgun (WGS) entry which is preliminary data.</text>
</comment>
<proteinExistence type="predicted"/>
<evidence type="ECO:0000313" key="1">
    <source>
        <dbReference type="EMBL" id="OLP77738.1"/>
    </source>
</evidence>
<name>A0A1Q9C489_SYMMI</name>
<keyword evidence="2" id="KW-1185">Reference proteome</keyword>
<protein>
    <submittedName>
        <fullName evidence="1">Uncharacterized protein</fullName>
    </submittedName>
</protein>
<organism evidence="1 2">
    <name type="scientific">Symbiodinium microadriaticum</name>
    <name type="common">Dinoflagellate</name>
    <name type="synonym">Zooxanthella microadriatica</name>
    <dbReference type="NCBI Taxonomy" id="2951"/>
    <lineage>
        <taxon>Eukaryota</taxon>
        <taxon>Sar</taxon>
        <taxon>Alveolata</taxon>
        <taxon>Dinophyceae</taxon>
        <taxon>Suessiales</taxon>
        <taxon>Symbiodiniaceae</taxon>
        <taxon>Symbiodinium</taxon>
    </lineage>
</organism>
<sequence length="287" mass="31260">MRQTFVRAFLRASCEAYMRHGLSTGLRRVRAFRNTYATSTISAARELQANHGAHVGRSADFADFPDDEATQERRQALACTKVRREMSFAHAPADVRSCPEPFPATPRSASCVGIGRIGTSDTTPYVAQPCGLDDTFETIWLARRLMSSFPQSIHGRVSPRTFGKTWAYNRAGGLAPPGIAELGAGVWRGDAPEAGPQVRCPGHPALALTIGGRPHQHAFARESTATAGLFQLRAAATMLSGDACWRCWAKRTTRIASVVAAGSPGRARPAVRREYRPWANVWKENSP</sequence>
<dbReference type="EMBL" id="LSRX01001720">
    <property type="protein sequence ID" value="OLP77738.1"/>
    <property type="molecule type" value="Genomic_DNA"/>
</dbReference>
<dbReference type="AlphaFoldDB" id="A0A1Q9C489"/>
<accession>A0A1Q9C489</accession>
<reference evidence="1 2" key="1">
    <citation type="submission" date="2016-02" db="EMBL/GenBank/DDBJ databases">
        <title>Genome analysis of coral dinoflagellate symbionts highlights evolutionary adaptations to a symbiotic lifestyle.</title>
        <authorList>
            <person name="Aranda M."/>
            <person name="Li Y."/>
            <person name="Liew Y.J."/>
            <person name="Baumgarten S."/>
            <person name="Simakov O."/>
            <person name="Wilson M."/>
            <person name="Piel J."/>
            <person name="Ashoor H."/>
            <person name="Bougouffa S."/>
            <person name="Bajic V.B."/>
            <person name="Ryu T."/>
            <person name="Ravasi T."/>
            <person name="Bayer T."/>
            <person name="Micklem G."/>
            <person name="Kim H."/>
            <person name="Bhak J."/>
            <person name="Lajeunesse T.C."/>
            <person name="Voolstra C.R."/>
        </authorList>
    </citation>
    <scope>NUCLEOTIDE SEQUENCE [LARGE SCALE GENOMIC DNA]</scope>
    <source>
        <strain evidence="1 2">CCMP2467</strain>
    </source>
</reference>